<protein>
    <recommendedName>
        <fullName evidence="2">Major facilitator superfamily (MFS) profile domain-containing protein</fullName>
    </recommendedName>
</protein>
<feature type="transmembrane region" description="Helical" evidence="1">
    <location>
        <begin position="310"/>
        <end position="336"/>
    </location>
</feature>
<dbReference type="Pfam" id="PF07690">
    <property type="entry name" value="MFS_1"/>
    <property type="match status" value="1"/>
</dbReference>
<dbReference type="PANTHER" id="PTHR11360:SF308">
    <property type="entry name" value="BLL3089 PROTEIN"/>
    <property type="match status" value="1"/>
</dbReference>
<dbReference type="InterPro" id="IPR036259">
    <property type="entry name" value="MFS_trans_sf"/>
</dbReference>
<keyword evidence="1" id="KW-0812">Transmembrane</keyword>
<feature type="transmembrane region" description="Helical" evidence="1">
    <location>
        <begin position="138"/>
        <end position="161"/>
    </location>
</feature>
<dbReference type="EMBL" id="UINC01045735">
    <property type="protein sequence ID" value="SVB52853.1"/>
    <property type="molecule type" value="Genomic_DNA"/>
</dbReference>
<keyword evidence="1" id="KW-1133">Transmembrane helix</keyword>
<dbReference type="Gene3D" id="1.20.1250.20">
    <property type="entry name" value="MFS general substrate transporter like domains"/>
    <property type="match status" value="1"/>
</dbReference>
<feature type="transmembrane region" description="Helical" evidence="1">
    <location>
        <begin position="261"/>
        <end position="279"/>
    </location>
</feature>
<feature type="transmembrane region" description="Helical" evidence="1">
    <location>
        <begin position="12"/>
        <end position="32"/>
    </location>
</feature>
<evidence type="ECO:0000259" key="2">
    <source>
        <dbReference type="PROSITE" id="PS50850"/>
    </source>
</evidence>
<dbReference type="InterPro" id="IPR050327">
    <property type="entry name" value="Proton-linked_MCT"/>
</dbReference>
<feature type="transmembrane region" description="Helical" evidence="1">
    <location>
        <begin position="79"/>
        <end position="97"/>
    </location>
</feature>
<feature type="transmembrane region" description="Helical" evidence="1">
    <location>
        <begin position="348"/>
        <end position="368"/>
    </location>
</feature>
<feature type="transmembrane region" description="Helical" evidence="1">
    <location>
        <begin position="103"/>
        <end position="126"/>
    </location>
</feature>
<gene>
    <name evidence="3" type="ORF">METZ01_LOCUS205707</name>
</gene>
<evidence type="ECO:0000313" key="3">
    <source>
        <dbReference type="EMBL" id="SVB52853.1"/>
    </source>
</evidence>
<dbReference type="InterPro" id="IPR011701">
    <property type="entry name" value="MFS"/>
</dbReference>
<proteinExistence type="predicted"/>
<dbReference type="SUPFAM" id="SSF103473">
    <property type="entry name" value="MFS general substrate transporter"/>
    <property type="match status" value="1"/>
</dbReference>
<name>A0A382ES88_9ZZZZ</name>
<dbReference type="AlphaFoldDB" id="A0A382ES88"/>
<evidence type="ECO:0000256" key="1">
    <source>
        <dbReference type="SAM" id="Phobius"/>
    </source>
</evidence>
<accession>A0A382ES88</accession>
<keyword evidence="1" id="KW-0472">Membrane</keyword>
<sequence>MRGFNFLTQNSNWLSAGILMTLLSSFGQTYFISIFANEIRDEFSLSHGEWGAIYTLGTGVSAFLMIWGGALADKFRARVIVFLAILGLSLSCIAMSVNRLVWVLPMVILALRFNGQGMLSHIPGVAMTRWFAAARGKALAISGLGFSLGQAFFPMIFVVLMDFLDWRFLWTVAAAMVVANVPVLLFLLRKERTPQSISNSESSTGMLGKSWTRKEALFNKLFWMIAPAVILPSMFNTALFFHQVHLIEVKGWEHIDFVTMLPVYTTATVCSMLGAGWAIDRWGTGWLMPLSLLPLAGGFIVFWISGSIIYALPGFILIAFTSGISSVLSSAFWAEYYGTHHLGAIKSLASSLMVLGSAIGPGITGLLIDYDFDFPRQMLGIAFLTIGASVLTAFAVQGASTHLIARDR</sequence>
<dbReference type="PROSITE" id="PS50850">
    <property type="entry name" value="MFS"/>
    <property type="match status" value="1"/>
</dbReference>
<reference evidence="3" key="1">
    <citation type="submission" date="2018-05" db="EMBL/GenBank/DDBJ databases">
        <authorList>
            <person name="Lanie J.A."/>
            <person name="Ng W.-L."/>
            <person name="Kazmierczak K.M."/>
            <person name="Andrzejewski T.M."/>
            <person name="Davidsen T.M."/>
            <person name="Wayne K.J."/>
            <person name="Tettelin H."/>
            <person name="Glass J.I."/>
            <person name="Rusch D."/>
            <person name="Podicherti R."/>
            <person name="Tsui H.-C.T."/>
            <person name="Winkler M.E."/>
        </authorList>
    </citation>
    <scope>NUCLEOTIDE SEQUENCE</scope>
</reference>
<feature type="transmembrane region" description="Helical" evidence="1">
    <location>
        <begin position="380"/>
        <end position="405"/>
    </location>
</feature>
<dbReference type="InterPro" id="IPR020846">
    <property type="entry name" value="MFS_dom"/>
</dbReference>
<feature type="transmembrane region" description="Helical" evidence="1">
    <location>
        <begin position="286"/>
        <end position="304"/>
    </location>
</feature>
<feature type="transmembrane region" description="Helical" evidence="1">
    <location>
        <begin position="167"/>
        <end position="188"/>
    </location>
</feature>
<feature type="transmembrane region" description="Helical" evidence="1">
    <location>
        <begin position="221"/>
        <end position="241"/>
    </location>
</feature>
<organism evidence="3">
    <name type="scientific">marine metagenome</name>
    <dbReference type="NCBI Taxonomy" id="408172"/>
    <lineage>
        <taxon>unclassified sequences</taxon>
        <taxon>metagenomes</taxon>
        <taxon>ecological metagenomes</taxon>
    </lineage>
</organism>
<dbReference type="GO" id="GO:0022857">
    <property type="term" value="F:transmembrane transporter activity"/>
    <property type="evidence" value="ECO:0007669"/>
    <property type="project" value="InterPro"/>
</dbReference>
<dbReference type="PANTHER" id="PTHR11360">
    <property type="entry name" value="MONOCARBOXYLATE TRANSPORTER"/>
    <property type="match status" value="1"/>
</dbReference>
<feature type="transmembrane region" description="Helical" evidence="1">
    <location>
        <begin position="52"/>
        <end position="72"/>
    </location>
</feature>
<feature type="domain" description="Major facilitator superfamily (MFS) profile" evidence="2">
    <location>
        <begin position="13"/>
        <end position="400"/>
    </location>
</feature>